<dbReference type="InParanoid" id="A0A2T3BE86"/>
<dbReference type="AlphaFoldDB" id="A0A2T3BE86"/>
<accession>A0A2T3BE86</accession>
<sequence length="191" mass="21947">MAHSHFRQDRNTYGFGPGRLLSLPCPKNRFQSLTPVQGDADPDDSELDDNDLDDRSKDLLDCLTLTVSYSSPKLANGSPKLSYGRHTLYSHAERLPSSCSTNLDDKYHRWWNEREVDINVLPISSDYSYVQDTDGFSTGEISLVLDEASRMATFTHGGLKRRIQLDRRVEVWELRQIPHLNEYEYGPRLRV</sequence>
<proteinExistence type="predicted"/>
<dbReference type="RefSeq" id="XP_024725168.1">
    <property type="nucleotide sequence ID" value="XM_024867239.1"/>
</dbReference>
<dbReference type="GeneID" id="36575320"/>
<protein>
    <submittedName>
        <fullName evidence="2">Uncharacterized protein</fullName>
    </submittedName>
</protein>
<dbReference type="Proteomes" id="UP000241818">
    <property type="component" value="Unassembled WGS sequence"/>
</dbReference>
<feature type="region of interest" description="Disordered" evidence="1">
    <location>
        <begin position="31"/>
        <end position="52"/>
    </location>
</feature>
<gene>
    <name evidence="2" type="ORF">M430DRAFT_38394</name>
</gene>
<dbReference type="EMBL" id="KZ679006">
    <property type="protein sequence ID" value="PSS27643.1"/>
    <property type="molecule type" value="Genomic_DNA"/>
</dbReference>
<evidence type="ECO:0000313" key="2">
    <source>
        <dbReference type="EMBL" id="PSS27643.1"/>
    </source>
</evidence>
<keyword evidence="3" id="KW-1185">Reference proteome</keyword>
<organism evidence="2 3">
    <name type="scientific">Amorphotheca resinae ATCC 22711</name>
    <dbReference type="NCBI Taxonomy" id="857342"/>
    <lineage>
        <taxon>Eukaryota</taxon>
        <taxon>Fungi</taxon>
        <taxon>Dikarya</taxon>
        <taxon>Ascomycota</taxon>
        <taxon>Pezizomycotina</taxon>
        <taxon>Leotiomycetes</taxon>
        <taxon>Helotiales</taxon>
        <taxon>Amorphothecaceae</taxon>
        <taxon>Amorphotheca</taxon>
    </lineage>
</organism>
<evidence type="ECO:0000313" key="3">
    <source>
        <dbReference type="Proteomes" id="UP000241818"/>
    </source>
</evidence>
<feature type="compositionally biased region" description="Acidic residues" evidence="1">
    <location>
        <begin position="40"/>
        <end position="52"/>
    </location>
</feature>
<reference evidence="2 3" key="1">
    <citation type="journal article" date="2018" name="New Phytol.">
        <title>Comparative genomics and transcriptomics depict ericoid mycorrhizal fungi as versatile saprotrophs and plant mutualists.</title>
        <authorList>
            <person name="Martino E."/>
            <person name="Morin E."/>
            <person name="Grelet G.A."/>
            <person name="Kuo A."/>
            <person name="Kohler A."/>
            <person name="Daghino S."/>
            <person name="Barry K.W."/>
            <person name="Cichocki N."/>
            <person name="Clum A."/>
            <person name="Dockter R.B."/>
            <person name="Hainaut M."/>
            <person name="Kuo R.C."/>
            <person name="LaButti K."/>
            <person name="Lindahl B.D."/>
            <person name="Lindquist E.A."/>
            <person name="Lipzen A."/>
            <person name="Khouja H.R."/>
            <person name="Magnuson J."/>
            <person name="Murat C."/>
            <person name="Ohm R.A."/>
            <person name="Singer S.W."/>
            <person name="Spatafora J.W."/>
            <person name="Wang M."/>
            <person name="Veneault-Fourrey C."/>
            <person name="Henrissat B."/>
            <person name="Grigoriev I.V."/>
            <person name="Martin F.M."/>
            <person name="Perotto S."/>
        </authorList>
    </citation>
    <scope>NUCLEOTIDE SEQUENCE [LARGE SCALE GENOMIC DNA]</scope>
    <source>
        <strain evidence="2 3">ATCC 22711</strain>
    </source>
</reference>
<evidence type="ECO:0000256" key="1">
    <source>
        <dbReference type="SAM" id="MobiDB-lite"/>
    </source>
</evidence>
<name>A0A2T3BE86_AMORE</name>